<reference evidence="2" key="1">
    <citation type="submission" date="2014-05" db="EMBL/GenBank/DDBJ databases">
        <authorList>
            <person name="Chronopoulou M."/>
        </authorList>
    </citation>
    <scope>NUCLEOTIDE SEQUENCE</scope>
    <source>
        <tissue evidence="2">Whole organism</tissue>
    </source>
</reference>
<evidence type="ECO:0000256" key="1">
    <source>
        <dbReference type="SAM" id="Coils"/>
    </source>
</evidence>
<evidence type="ECO:0000313" key="2">
    <source>
        <dbReference type="EMBL" id="CDW41218.1"/>
    </source>
</evidence>
<feature type="coiled-coil region" evidence="1">
    <location>
        <begin position="44"/>
        <end position="71"/>
    </location>
</feature>
<sequence>MSSQEDEPNSKDEAFHMSSIQVIVPHSTPEKPEIPIFDTTMSILNMIREKKEKERQLIKDAQIKRLAMEQKKKMESQNAQRLRL</sequence>
<keyword evidence="1" id="KW-0175">Coiled coil</keyword>
<accession>A0A0K2USH4</accession>
<dbReference type="AlphaFoldDB" id="A0A0K2USH4"/>
<organism evidence="2">
    <name type="scientific">Lepeophtheirus salmonis</name>
    <name type="common">Salmon louse</name>
    <name type="synonym">Caligus salmonis</name>
    <dbReference type="NCBI Taxonomy" id="72036"/>
    <lineage>
        <taxon>Eukaryota</taxon>
        <taxon>Metazoa</taxon>
        <taxon>Ecdysozoa</taxon>
        <taxon>Arthropoda</taxon>
        <taxon>Crustacea</taxon>
        <taxon>Multicrustacea</taxon>
        <taxon>Hexanauplia</taxon>
        <taxon>Copepoda</taxon>
        <taxon>Siphonostomatoida</taxon>
        <taxon>Caligidae</taxon>
        <taxon>Lepeophtheirus</taxon>
    </lineage>
</organism>
<dbReference type="EMBL" id="HACA01023857">
    <property type="protein sequence ID" value="CDW41218.1"/>
    <property type="molecule type" value="Transcribed_RNA"/>
</dbReference>
<proteinExistence type="predicted"/>
<name>A0A0K2USH4_LEPSM</name>
<protein>
    <submittedName>
        <fullName evidence="2">Uncharacterized protein</fullName>
    </submittedName>
</protein>